<evidence type="ECO:0000313" key="2">
    <source>
        <dbReference type="EMBL" id="MBW0541462.1"/>
    </source>
</evidence>
<gene>
    <name evidence="2" type="ORF">O181_081177</name>
</gene>
<feature type="compositionally biased region" description="Polar residues" evidence="1">
    <location>
        <begin position="331"/>
        <end position="340"/>
    </location>
</feature>
<feature type="compositionally biased region" description="Polar residues" evidence="1">
    <location>
        <begin position="301"/>
        <end position="312"/>
    </location>
</feature>
<name>A0A9Q3FN32_9BASI</name>
<feature type="compositionally biased region" description="Polar residues" evidence="1">
    <location>
        <begin position="154"/>
        <end position="176"/>
    </location>
</feature>
<accession>A0A9Q3FN32</accession>
<feature type="region of interest" description="Disordered" evidence="1">
    <location>
        <begin position="78"/>
        <end position="97"/>
    </location>
</feature>
<feature type="compositionally biased region" description="Polar residues" evidence="1">
    <location>
        <begin position="377"/>
        <end position="390"/>
    </location>
</feature>
<feature type="compositionally biased region" description="Polar residues" evidence="1">
    <location>
        <begin position="88"/>
        <end position="97"/>
    </location>
</feature>
<feature type="region of interest" description="Disordered" evidence="1">
    <location>
        <begin position="1"/>
        <end position="58"/>
    </location>
</feature>
<comment type="caution">
    <text evidence="2">The sequence shown here is derived from an EMBL/GenBank/DDBJ whole genome shotgun (WGS) entry which is preliminary data.</text>
</comment>
<keyword evidence="3" id="KW-1185">Reference proteome</keyword>
<feature type="compositionally biased region" description="Polar residues" evidence="1">
    <location>
        <begin position="477"/>
        <end position="501"/>
    </location>
</feature>
<feature type="compositionally biased region" description="Low complexity" evidence="1">
    <location>
        <begin position="133"/>
        <end position="146"/>
    </location>
</feature>
<feature type="compositionally biased region" description="Basic residues" evidence="1">
    <location>
        <begin position="704"/>
        <end position="722"/>
    </location>
</feature>
<feature type="region of interest" description="Disordered" evidence="1">
    <location>
        <begin position="114"/>
        <end position="178"/>
    </location>
</feature>
<protein>
    <submittedName>
        <fullName evidence="2">Uncharacterized protein</fullName>
    </submittedName>
</protein>
<dbReference type="EMBL" id="AVOT02046123">
    <property type="protein sequence ID" value="MBW0541462.1"/>
    <property type="molecule type" value="Genomic_DNA"/>
</dbReference>
<dbReference type="Proteomes" id="UP000765509">
    <property type="component" value="Unassembled WGS sequence"/>
</dbReference>
<feature type="region of interest" description="Disordered" evidence="1">
    <location>
        <begin position="256"/>
        <end position="275"/>
    </location>
</feature>
<feature type="compositionally biased region" description="Polar residues" evidence="1">
    <location>
        <begin position="417"/>
        <end position="426"/>
    </location>
</feature>
<feature type="region of interest" description="Disordered" evidence="1">
    <location>
        <begin position="280"/>
        <end position="501"/>
    </location>
</feature>
<feature type="compositionally biased region" description="Low complexity" evidence="1">
    <location>
        <begin position="280"/>
        <end position="291"/>
    </location>
</feature>
<feature type="compositionally biased region" description="Polar residues" evidence="1">
    <location>
        <begin position="357"/>
        <end position="369"/>
    </location>
</feature>
<feature type="compositionally biased region" description="Polar residues" evidence="1">
    <location>
        <begin position="397"/>
        <end position="409"/>
    </location>
</feature>
<evidence type="ECO:0000256" key="1">
    <source>
        <dbReference type="SAM" id="MobiDB-lite"/>
    </source>
</evidence>
<evidence type="ECO:0000313" key="3">
    <source>
        <dbReference type="Proteomes" id="UP000765509"/>
    </source>
</evidence>
<feature type="compositionally biased region" description="Polar residues" evidence="1">
    <location>
        <begin position="1"/>
        <end position="11"/>
    </location>
</feature>
<sequence>MLSNSSTTTFSPLRIPSAETPPKPQKQPTPGRELTREERKIARRRNGPMDVLPTYEGKRLTFTLPSAVPSKPDLGNVQSDIIPLGSPPQITSTSSHSILTQSDSYQQGLTILQSASSSTPSSHPRNHQINKINSKNPQPKENNPKNIAKHSKKSTSFTNLQNPIPSHSSQSCNPKQKSALKSLPNTILQRAKIFPVGTPAIATSLLTLESPSKLVIPSSLTQTTHNPVQSVSKNPSKDNVTHHDYSLITMSGQSDTLANHHDLGNSPLKKKPSATKATLVQSKKLQVSSSQNLHPIPPPQALSTQDITSGPSESLICQPACFEDHPPSPISPNTSQDSATNNSSSLNSSTPHLQPLRDTSNLPISTQVKPSLKHSRTTSGSLKSKPNSRVQPAPPLSHSSNVELFLSQSKENKLKRSNTNNFSSQAKKTKKPISNPDLSFTPPDYDNHSKPIPRSVDSPAKPASTANPLETNPDLENPQSDDSSSQTVLTIPQRLSSETNDMNRMKKLAARVFTPNAHIQQSSSSNSSANQRTVSAKQLLPTEPFLTEEQQLYIVADRFVYESETEDDKISTEVQKMRVKIKSQLNPPDVIWISIRKLIQDEIQNLDLTGPDGEREREILQVVHDRFRRHMLEYAEELVKYGLLKLKLQLLNAKDKEIQENMKNLKVKDVALTTKVEDSSKDSNNINLPKALKRNLKLDSNDHRARKLNKKKSPKNNSKGKRTISQSKAK</sequence>
<dbReference type="OrthoDB" id="2507822at2759"/>
<proteinExistence type="predicted"/>
<reference evidence="2" key="1">
    <citation type="submission" date="2021-03" db="EMBL/GenBank/DDBJ databases">
        <title>Draft genome sequence of rust myrtle Austropuccinia psidii MF-1, a brazilian biotype.</title>
        <authorList>
            <person name="Quecine M.C."/>
            <person name="Pachon D.M.R."/>
            <person name="Bonatelli M.L."/>
            <person name="Correr F.H."/>
            <person name="Franceschini L.M."/>
            <person name="Leite T.F."/>
            <person name="Margarido G.R.A."/>
            <person name="Almeida C.A."/>
            <person name="Ferrarezi J.A."/>
            <person name="Labate C.A."/>
        </authorList>
    </citation>
    <scope>NUCLEOTIDE SEQUENCE</scope>
    <source>
        <strain evidence="2">MF-1</strain>
    </source>
</reference>
<feature type="region of interest" description="Disordered" evidence="1">
    <location>
        <begin position="692"/>
        <end position="730"/>
    </location>
</feature>
<organism evidence="2 3">
    <name type="scientific">Austropuccinia psidii MF-1</name>
    <dbReference type="NCBI Taxonomy" id="1389203"/>
    <lineage>
        <taxon>Eukaryota</taxon>
        <taxon>Fungi</taxon>
        <taxon>Dikarya</taxon>
        <taxon>Basidiomycota</taxon>
        <taxon>Pucciniomycotina</taxon>
        <taxon>Pucciniomycetes</taxon>
        <taxon>Pucciniales</taxon>
        <taxon>Sphaerophragmiaceae</taxon>
        <taxon>Austropuccinia</taxon>
    </lineage>
</organism>
<dbReference type="AlphaFoldDB" id="A0A9Q3FN32"/>